<feature type="compositionally biased region" description="Pro residues" evidence="1">
    <location>
        <begin position="72"/>
        <end position="85"/>
    </location>
</feature>
<evidence type="ECO:0000256" key="1">
    <source>
        <dbReference type="SAM" id="MobiDB-lite"/>
    </source>
</evidence>
<protein>
    <submittedName>
        <fullName evidence="3">27 kDa lipoprotein antigen</fullName>
    </submittedName>
</protein>
<reference evidence="4" key="1">
    <citation type="submission" date="2015-03" db="EMBL/GenBank/DDBJ databases">
        <authorList>
            <person name="Urmite Genomes"/>
        </authorList>
    </citation>
    <scope>NUCLEOTIDE SEQUENCE [LARGE SCALE GENOMIC DNA]</scope>
    <source>
        <strain evidence="4">CSUR P1344</strain>
    </source>
</reference>
<feature type="domain" description="DUF5666" evidence="2">
    <location>
        <begin position="91"/>
        <end position="146"/>
    </location>
</feature>
<keyword evidence="3" id="KW-0449">Lipoprotein</keyword>
<name>A0A0U1DTP8_9MYCO</name>
<evidence type="ECO:0000313" key="4">
    <source>
        <dbReference type="Proteomes" id="UP000199601"/>
    </source>
</evidence>
<sequence length="265" mass="26454" precursor="true">MPATSVNPRLARLALVAVVAVVLLGVAMCRSSDTTTGHTAKPTVAAAAPPSAAPPISSPAANPTGAAAAPPRAAPPSAAPAPPPVGKDYVEGLIQSVSDGTIRLRTRTGSATVDFAPSTRVVQVTPAKLADVTPGSCVNVRATPQSAPSRGAIEAQAVTITSAVDGKCPPPAGFYGTVTSVSGDTIAVNGMGAQATPTNVTVANSTSYQLQTASDAQAIANGKCMGAQGIEDAGVLHATTISLQTCPPMGRPHHHLHLPHLPFHL</sequence>
<dbReference type="Proteomes" id="UP000199601">
    <property type="component" value="Unassembled WGS sequence"/>
</dbReference>
<dbReference type="RefSeq" id="WP_090423480.1">
    <property type="nucleotide sequence ID" value="NZ_CTEC01000002.1"/>
</dbReference>
<gene>
    <name evidence="3" type="ORF">BN000_05693</name>
</gene>
<feature type="compositionally biased region" description="Low complexity" evidence="1">
    <location>
        <begin position="58"/>
        <end position="71"/>
    </location>
</feature>
<feature type="region of interest" description="Disordered" evidence="1">
    <location>
        <begin position="32"/>
        <end position="87"/>
    </location>
</feature>
<feature type="compositionally biased region" description="Low complexity" evidence="1">
    <location>
        <begin position="39"/>
        <end position="50"/>
    </location>
</feature>
<dbReference type="InterPro" id="IPR043724">
    <property type="entry name" value="DUF5666"/>
</dbReference>
<organism evidence="3 4">
    <name type="scientific">Mycobacterium europaeum</name>
    <dbReference type="NCBI Taxonomy" id="761804"/>
    <lineage>
        <taxon>Bacteria</taxon>
        <taxon>Bacillati</taxon>
        <taxon>Actinomycetota</taxon>
        <taxon>Actinomycetes</taxon>
        <taxon>Mycobacteriales</taxon>
        <taxon>Mycobacteriaceae</taxon>
        <taxon>Mycobacterium</taxon>
        <taxon>Mycobacterium simiae complex</taxon>
    </lineage>
</organism>
<dbReference type="EMBL" id="CTEC01000002">
    <property type="protein sequence ID" value="CQD22692.1"/>
    <property type="molecule type" value="Genomic_DNA"/>
</dbReference>
<proteinExistence type="predicted"/>
<keyword evidence="4" id="KW-1185">Reference proteome</keyword>
<feature type="domain" description="DUF5666" evidence="2">
    <location>
        <begin position="175"/>
        <end position="241"/>
    </location>
</feature>
<evidence type="ECO:0000259" key="2">
    <source>
        <dbReference type="Pfam" id="PF18914"/>
    </source>
</evidence>
<evidence type="ECO:0000313" key="3">
    <source>
        <dbReference type="EMBL" id="CQD22692.1"/>
    </source>
</evidence>
<dbReference type="Pfam" id="PF18914">
    <property type="entry name" value="DUF5666"/>
    <property type="match status" value="2"/>
</dbReference>
<dbReference type="AlphaFoldDB" id="A0A0U1DTP8"/>
<accession>A0A0U1DTP8</accession>